<accession>A0A0C2FR74</accession>
<dbReference type="OrthoDB" id="10445395at2759"/>
<dbReference type="AlphaFoldDB" id="A0A0C2FR74"/>
<keyword evidence="3" id="KW-1185">Reference proteome</keyword>
<sequence>MVRRSQHLSKPSVTPVEEAGYAQPQSSSSFTITKEIVDEYGKLSAVDLINAILGEIEDQKVRNMLLLFSGKLPTEVPVDVE</sequence>
<dbReference type="Proteomes" id="UP000054047">
    <property type="component" value="Unassembled WGS sequence"/>
</dbReference>
<feature type="region of interest" description="Disordered" evidence="1">
    <location>
        <begin position="1"/>
        <end position="26"/>
    </location>
</feature>
<proteinExistence type="predicted"/>
<evidence type="ECO:0000313" key="2">
    <source>
        <dbReference type="EMBL" id="KIH47396.1"/>
    </source>
</evidence>
<name>A0A0C2FR74_9BILA</name>
<protein>
    <submittedName>
        <fullName evidence="2">Toxin-antitoxin system, toxin component, PIN domain protein</fullName>
    </submittedName>
</protein>
<reference evidence="2 3" key="1">
    <citation type="submission" date="2013-12" db="EMBL/GenBank/DDBJ databases">
        <title>Draft genome of the parsitic nematode Ancylostoma duodenale.</title>
        <authorList>
            <person name="Mitreva M."/>
        </authorList>
    </citation>
    <scope>NUCLEOTIDE SEQUENCE [LARGE SCALE GENOMIC DNA]</scope>
    <source>
        <strain evidence="2 3">Zhejiang</strain>
    </source>
</reference>
<evidence type="ECO:0000256" key="1">
    <source>
        <dbReference type="SAM" id="MobiDB-lite"/>
    </source>
</evidence>
<evidence type="ECO:0000313" key="3">
    <source>
        <dbReference type="Proteomes" id="UP000054047"/>
    </source>
</evidence>
<gene>
    <name evidence="2" type="ORF">ANCDUO_22544</name>
</gene>
<organism evidence="2 3">
    <name type="scientific">Ancylostoma duodenale</name>
    <dbReference type="NCBI Taxonomy" id="51022"/>
    <lineage>
        <taxon>Eukaryota</taxon>
        <taxon>Metazoa</taxon>
        <taxon>Ecdysozoa</taxon>
        <taxon>Nematoda</taxon>
        <taxon>Chromadorea</taxon>
        <taxon>Rhabditida</taxon>
        <taxon>Rhabditina</taxon>
        <taxon>Rhabditomorpha</taxon>
        <taxon>Strongyloidea</taxon>
        <taxon>Ancylostomatidae</taxon>
        <taxon>Ancylostomatinae</taxon>
        <taxon>Ancylostoma</taxon>
    </lineage>
</organism>
<dbReference type="EMBL" id="KN767777">
    <property type="protein sequence ID" value="KIH47396.1"/>
    <property type="molecule type" value="Genomic_DNA"/>
</dbReference>